<dbReference type="AlphaFoldDB" id="A0AAV5JCK1"/>
<evidence type="ECO:0000313" key="4">
    <source>
        <dbReference type="Proteomes" id="UP001054252"/>
    </source>
</evidence>
<sequence>MATPGQVLAEAYVLRKVYKEKLRKMEEEAKENRAKVEEIDFEAQKPGHDGCFLSMFKKIHPVRPSTMQNDAKEEDTSDHFKG</sequence>
<reference evidence="3 4" key="1">
    <citation type="journal article" date="2021" name="Commun. Biol.">
        <title>The genome of Shorea leprosula (Dipterocarpaceae) highlights the ecological relevance of drought in aseasonal tropical rainforests.</title>
        <authorList>
            <person name="Ng K.K.S."/>
            <person name="Kobayashi M.J."/>
            <person name="Fawcett J.A."/>
            <person name="Hatakeyama M."/>
            <person name="Paape T."/>
            <person name="Ng C.H."/>
            <person name="Ang C.C."/>
            <person name="Tnah L.H."/>
            <person name="Lee C.T."/>
            <person name="Nishiyama T."/>
            <person name="Sese J."/>
            <person name="O'Brien M.J."/>
            <person name="Copetti D."/>
            <person name="Mohd Noor M.I."/>
            <person name="Ong R.C."/>
            <person name="Putra M."/>
            <person name="Sireger I.Z."/>
            <person name="Indrioko S."/>
            <person name="Kosugi Y."/>
            <person name="Izuno A."/>
            <person name="Isagi Y."/>
            <person name="Lee S.L."/>
            <person name="Shimizu K.K."/>
        </authorList>
    </citation>
    <scope>NUCLEOTIDE SEQUENCE [LARGE SCALE GENOMIC DNA]</scope>
    <source>
        <strain evidence="3">214</strain>
    </source>
</reference>
<dbReference type="Proteomes" id="UP001054252">
    <property type="component" value="Unassembled WGS sequence"/>
</dbReference>
<feature type="coiled-coil region" evidence="1">
    <location>
        <begin position="8"/>
        <end position="42"/>
    </location>
</feature>
<feature type="region of interest" description="Disordered" evidence="2">
    <location>
        <begin position="63"/>
        <end position="82"/>
    </location>
</feature>
<accession>A0AAV5JCK1</accession>
<dbReference type="PANTHER" id="PTHR34950:SF8">
    <property type="entry name" value="TPX2 C-TERMINAL DOMAIN-CONTAINING PROTEIN"/>
    <property type="match status" value="1"/>
</dbReference>
<name>A0AAV5JCK1_9ROSI</name>
<protein>
    <submittedName>
        <fullName evidence="3">Uncharacterized protein</fullName>
    </submittedName>
</protein>
<comment type="caution">
    <text evidence="3">The sequence shown here is derived from an EMBL/GenBank/DDBJ whole genome shotgun (WGS) entry which is preliminary data.</text>
</comment>
<evidence type="ECO:0000313" key="3">
    <source>
        <dbReference type="EMBL" id="GKV09257.1"/>
    </source>
</evidence>
<organism evidence="3 4">
    <name type="scientific">Rubroshorea leprosula</name>
    <dbReference type="NCBI Taxonomy" id="152421"/>
    <lineage>
        <taxon>Eukaryota</taxon>
        <taxon>Viridiplantae</taxon>
        <taxon>Streptophyta</taxon>
        <taxon>Embryophyta</taxon>
        <taxon>Tracheophyta</taxon>
        <taxon>Spermatophyta</taxon>
        <taxon>Magnoliopsida</taxon>
        <taxon>eudicotyledons</taxon>
        <taxon>Gunneridae</taxon>
        <taxon>Pentapetalae</taxon>
        <taxon>rosids</taxon>
        <taxon>malvids</taxon>
        <taxon>Malvales</taxon>
        <taxon>Dipterocarpaceae</taxon>
        <taxon>Rubroshorea</taxon>
    </lineage>
</organism>
<gene>
    <name evidence="3" type="ORF">SLEP1_g20783</name>
</gene>
<evidence type="ECO:0000256" key="2">
    <source>
        <dbReference type="SAM" id="MobiDB-lite"/>
    </source>
</evidence>
<dbReference type="PANTHER" id="PTHR34950">
    <property type="entry name" value="OS04G0457400 PROTEIN"/>
    <property type="match status" value="1"/>
</dbReference>
<dbReference type="EMBL" id="BPVZ01000030">
    <property type="protein sequence ID" value="GKV09257.1"/>
    <property type="molecule type" value="Genomic_DNA"/>
</dbReference>
<keyword evidence="4" id="KW-1185">Reference proteome</keyword>
<keyword evidence="1" id="KW-0175">Coiled coil</keyword>
<proteinExistence type="predicted"/>
<evidence type="ECO:0000256" key="1">
    <source>
        <dbReference type="SAM" id="Coils"/>
    </source>
</evidence>